<gene>
    <name evidence="9" type="ORF">SAMN05443668_12944</name>
</gene>
<sequence length="528" mass="58200">MNHVLPASLTIDPAFTVGEVDPRLYGSFVEHMGRCVYTGIYEPGHPRADADGFRSDVASLARELGVPLIRYPGGNFVSGYKWEDGIGPVADRPTRLDLAWRSLETNRVGVDEFQRWAAGIGAETMMAVNLGTRGIEAARDLIEYCNLPGGTYWSDLRRKNGVPEPYGIRTWCLGNEMDGPWQIGHKSAYEYGRLAAETAKAMRLVDPSIELVACGSSNSSMPTFGSWEATVLGETYDQVDYVSMHAYYEQRGDDRDSFLACSIDMDRFIDAVIATADHVRAVKRRAKRVNISFDEWNVWYLKRFEGEANLAIREAPPLIEDVYSVTDAVVVGNMLISLLRHADRVRIGCQAQLVNVIAPIMTSPGGGAWKQTTYHPFALTSRYGRGTVLRVEPVSPTYETKWLGEVPLLDAVAVLSASEDVNSFRPTPAGGAQPAEIREVEKSSLSLFAVNRSQTTPLALDVDLRAWPGYRVTSHVALADDDPDAVNTEAEPDRVVPRPLEPPAVDGGRVTVELPPLSWNLVRLARDS</sequence>
<reference evidence="9 10" key="1">
    <citation type="submission" date="2016-11" db="EMBL/GenBank/DDBJ databases">
        <authorList>
            <person name="Jaros S."/>
            <person name="Januszkiewicz K."/>
            <person name="Wedrychowicz H."/>
        </authorList>
    </citation>
    <scope>NUCLEOTIDE SEQUENCE [LARGE SCALE GENOMIC DNA]</scope>
    <source>
        <strain evidence="9 10">DSM 46144</strain>
    </source>
</reference>
<dbReference type="GO" id="GO:0000272">
    <property type="term" value="P:polysaccharide catabolic process"/>
    <property type="evidence" value="ECO:0007669"/>
    <property type="project" value="TreeGrafter"/>
</dbReference>
<evidence type="ECO:0000313" key="9">
    <source>
        <dbReference type="EMBL" id="SHN47884.1"/>
    </source>
</evidence>
<dbReference type="Gene3D" id="2.60.40.1180">
    <property type="entry name" value="Golgi alpha-mannosidase II"/>
    <property type="match status" value="2"/>
</dbReference>
<accession>A0A1M7RNP8</accession>
<dbReference type="STRING" id="134849.SAMN05443668_12944"/>
<dbReference type="SMART" id="SM00813">
    <property type="entry name" value="Alpha-L-AF_C"/>
    <property type="match status" value="1"/>
</dbReference>
<evidence type="ECO:0000256" key="1">
    <source>
        <dbReference type="ARBA" id="ARBA00001462"/>
    </source>
</evidence>
<dbReference type="InterPro" id="IPR010720">
    <property type="entry name" value="Alpha-L-AF_C"/>
</dbReference>
<dbReference type="EMBL" id="FRCS01000029">
    <property type="protein sequence ID" value="SHN47884.1"/>
    <property type="molecule type" value="Genomic_DNA"/>
</dbReference>
<evidence type="ECO:0000256" key="5">
    <source>
        <dbReference type="ARBA" id="ARBA00022801"/>
    </source>
</evidence>
<dbReference type="InterPro" id="IPR013780">
    <property type="entry name" value="Glyco_hydro_b"/>
</dbReference>
<keyword evidence="6" id="KW-0119">Carbohydrate metabolism</keyword>
<evidence type="ECO:0000256" key="7">
    <source>
        <dbReference type="ARBA" id="ARBA00023295"/>
    </source>
</evidence>
<dbReference type="PANTHER" id="PTHR43576:SF3">
    <property type="entry name" value="ALPHA-L-ARABINOFURANOSIDASE C"/>
    <property type="match status" value="1"/>
</dbReference>
<dbReference type="GO" id="GO:0046373">
    <property type="term" value="P:L-arabinose metabolic process"/>
    <property type="evidence" value="ECO:0007669"/>
    <property type="project" value="InterPro"/>
</dbReference>
<keyword evidence="7" id="KW-0326">Glycosidase</keyword>
<evidence type="ECO:0000256" key="4">
    <source>
        <dbReference type="ARBA" id="ARBA00012670"/>
    </source>
</evidence>
<dbReference type="PANTHER" id="PTHR43576">
    <property type="entry name" value="ALPHA-L-ARABINOFURANOSIDASE C-RELATED"/>
    <property type="match status" value="1"/>
</dbReference>
<keyword evidence="5" id="KW-0378">Hydrolase</keyword>
<comment type="catalytic activity">
    <reaction evidence="1">
        <text>Hydrolysis of terminal non-reducing alpha-L-arabinofuranoside residues in alpha-L-arabinosides.</text>
        <dbReference type="EC" id="3.2.1.55"/>
    </reaction>
</comment>
<evidence type="ECO:0000259" key="8">
    <source>
        <dbReference type="SMART" id="SM00813"/>
    </source>
</evidence>
<evidence type="ECO:0000256" key="6">
    <source>
        <dbReference type="ARBA" id="ARBA00023277"/>
    </source>
</evidence>
<dbReference type="AlphaFoldDB" id="A0A1M7RNP8"/>
<comment type="similarity">
    <text evidence="2">Belongs to the glycosyl hydrolase 51 family.</text>
</comment>
<protein>
    <recommendedName>
        <fullName evidence="4">non-reducing end alpha-L-arabinofuranosidase</fullName>
        <ecNumber evidence="4">3.2.1.55</ecNumber>
    </recommendedName>
</protein>
<comment type="subunit">
    <text evidence="3">Homohexamer; trimer of dimers.</text>
</comment>
<dbReference type="Proteomes" id="UP000184440">
    <property type="component" value="Unassembled WGS sequence"/>
</dbReference>
<proteinExistence type="inferred from homology"/>
<dbReference type="GO" id="GO:0046556">
    <property type="term" value="F:alpha-L-arabinofuranosidase activity"/>
    <property type="evidence" value="ECO:0007669"/>
    <property type="project" value="UniProtKB-EC"/>
</dbReference>
<dbReference type="EC" id="3.2.1.55" evidence="4"/>
<feature type="domain" description="Alpha-L-arabinofuranosidase C-terminal" evidence="8">
    <location>
        <begin position="294"/>
        <end position="518"/>
    </location>
</feature>
<keyword evidence="10" id="KW-1185">Reference proteome</keyword>
<evidence type="ECO:0000256" key="2">
    <source>
        <dbReference type="ARBA" id="ARBA00007186"/>
    </source>
</evidence>
<dbReference type="Pfam" id="PF06964">
    <property type="entry name" value="Alpha-L-AF_C"/>
    <property type="match status" value="1"/>
</dbReference>
<evidence type="ECO:0000313" key="10">
    <source>
        <dbReference type="Proteomes" id="UP000184440"/>
    </source>
</evidence>
<evidence type="ECO:0000256" key="3">
    <source>
        <dbReference type="ARBA" id="ARBA00011165"/>
    </source>
</evidence>
<dbReference type="InterPro" id="IPR055235">
    <property type="entry name" value="ASD1_cat"/>
</dbReference>
<dbReference type="InterPro" id="IPR017853">
    <property type="entry name" value="GH"/>
</dbReference>
<dbReference type="SUPFAM" id="SSF51011">
    <property type="entry name" value="Glycosyl hydrolase domain"/>
    <property type="match status" value="2"/>
</dbReference>
<dbReference type="Pfam" id="PF22848">
    <property type="entry name" value="ASD1_dom"/>
    <property type="match status" value="1"/>
</dbReference>
<name>A0A1M7RNP8_9ACTN</name>
<dbReference type="SUPFAM" id="SSF51445">
    <property type="entry name" value="(Trans)glycosidases"/>
    <property type="match status" value="1"/>
</dbReference>
<organism evidence="9 10">
    <name type="scientific">Cryptosporangium aurantiacum</name>
    <dbReference type="NCBI Taxonomy" id="134849"/>
    <lineage>
        <taxon>Bacteria</taxon>
        <taxon>Bacillati</taxon>
        <taxon>Actinomycetota</taxon>
        <taxon>Actinomycetes</taxon>
        <taxon>Cryptosporangiales</taxon>
        <taxon>Cryptosporangiaceae</taxon>
        <taxon>Cryptosporangium</taxon>
    </lineage>
</organism>
<dbReference type="Gene3D" id="3.20.20.80">
    <property type="entry name" value="Glycosidases"/>
    <property type="match status" value="1"/>
</dbReference>